<proteinExistence type="predicted"/>
<feature type="region of interest" description="Disordered" evidence="1">
    <location>
        <begin position="1"/>
        <end position="22"/>
    </location>
</feature>
<reference evidence="2 3" key="1">
    <citation type="submission" date="2018-08" db="EMBL/GenBank/DDBJ databases">
        <title>Recombination of ecologically and evolutionarily significant loci maintains genetic cohesion in the Pseudomonas syringae species complex.</title>
        <authorList>
            <person name="Dillon M."/>
            <person name="Thakur S."/>
            <person name="Almeida R.N.D."/>
            <person name="Weir B.S."/>
            <person name="Guttman D.S."/>
        </authorList>
    </citation>
    <scope>NUCLEOTIDE SEQUENCE [LARGE SCALE GENOMIC DNA]</scope>
    <source>
        <strain evidence="2 3">ICMP 8670</strain>
    </source>
</reference>
<dbReference type="Proteomes" id="UP000276615">
    <property type="component" value="Unassembled WGS sequence"/>
</dbReference>
<accession>A0A3M4RRJ1</accession>
<feature type="compositionally biased region" description="Polar residues" evidence="1">
    <location>
        <begin position="1"/>
        <end position="14"/>
    </location>
</feature>
<name>A0A3M4RRJ1_9PSED</name>
<dbReference type="EMBL" id="RBRQ01000256">
    <property type="protein sequence ID" value="RMR05317.1"/>
    <property type="molecule type" value="Genomic_DNA"/>
</dbReference>
<evidence type="ECO:0000256" key="1">
    <source>
        <dbReference type="SAM" id="MobiDB-lite"/>
    </source>
</evidence>
<organism evidence="2 3">
    <name type="scientific">Pseudomonas syringae pv. primulae</name>
    <dbReference type="NCBI Taxonomy" id="251707"/>
    <lineage>
        <taxon>Bacteria</taxon>
        <taxon>Pseudomonadati</taxon>
        <taxon>Pseudomonadota</taxon>
        <taxon>Gammaproteobacteria</taxon>
        <taxon>Pseudomonadales</taxon>
        <taxon>Pseudomonadaceae</taxon>
        <taxon>Pseudomonas</taxon>
    </lineage>
</organism>
<protein>
    <submittedName>
        <fullName evidence="2">Uncharacterized protein</fullName>
    </submittedName>
</protein>
<evidence type="ECO:0000313" key="3">
    <source>
        <dbReference type="Proteomes" id="UP000276615"/>
    </source>
</evidence>
<dbReference type="AlphaFoldDB" id="A0A3M4RRJ1"/>
<evidence type="ECO:0000313" key="2">
    <source>
        <dbReference type="EMBL" id="RMR05317.1"/>
    </source>
</evidence>
<sequence>MRQFNQVLRSQQIPNDPARQATDADALCKDVFDGF</sequence>
<gene>
    <name evidence="2" type="ORF">ALP92_200101</name>
</gene>
<comment type="caution">
    <text evidence="2">The sequence shown here is derived from an EMBL/GenBank/DDBJ whole genome shotgun (WGS) entry which is preliminary data.</text>
</comment>